<accession>A0A1L8G0M4</accession>
<protein>
    <recommendedName>
        <fullName evidence="4">steroid 11beta-monooxygenase</fullName>
        <ecNumber evidence="4">1.14.15.4</ecNumber>
    </recommendedName>
    <alternativeName>
        <fullName evidence="14">Cytochrome P450C11</fullName>
    </alternativeName>
</protein>
<evidence type="ECO:0000256" key="11">
    <source>
        <dbReference type="ARBA" id="ARBA00023128"/>
    </source>
</evidence>
<dbReference type="GO" id="GO:0020037">
    <property type="term" value="F:heme binding"/>
    <property type="evidence" value="ECO:0007669"/>
    <property type="project" value="InterPro"/>
</dbReference>
<comment type="similarity">
    <text evidence="3 16">Belongs to the cytochrome P450 family.</text>
</comment>
<evidence type="ECO:0000256" key="1">
    <source>
        <dbReference type="ARBA" id="ARBA00001971"/>
    </source>
</evidence>
<evidence type="ECO:0000256" key="13">
    <source>
        <dbReference type="ARBA" id="ARBA00023250"/>
    </source>
</evidence>
<dbReference type="SUPFAM" id="SSF48264">
    <property type="entry name" value="Cytochrome P450"/>
    <property type="match status" value="1"/>
</dbReference>
<dbReference type="InterPro" id="IPR001128">
    <property type="entry name" value="Cyt_P450"/>
</dbReference>
<dbReference type="GO" id="GO:0005506">
    <property type="term" value="F:iron ion binding"/>
    <property type="evidence" value="ECO:0007669"/>
    <property type="project" value="InterPro"/>
</dbReference>
<evidence type="ECO:0000256" key="6">
    <source>
        <dbReference type="ARBA" id="ARBA00022723"/>
    </source>
</evidence>
<keyword evidence="8 16" id="KW-0560">Oxidoreductase</keyword>
<keyword evidence="11" id="KW-0496">Mitochondrion</keyword>
<dbReference type="AlphaFoldDB" id="A0A1L8G0M4"/>
<dbReference type="GeneID" id="108718624"/>
<evidence type="ECO:0000256" key="9">
    <source>
        <dbReference type="ARBA" id="ARBA00023004"/>
    </source>
</evidence>
<keyword evidence="7" id="KW-0809">Transit peptide</keyword>
<organism evidence="17 18">
    <name type="scientific">Xenopus laevis</name>
    <name type="common">African clawed frog</name>
    <dbReference type="NCBI Taxonomy" id="8355"/>
    <lineage>
        <taxon>Eukaryota</taxon>
        <taxon>Metazoa</taxon>
        <taxon>Chordata</taxon>
        <taxon>Craniata</taxon>
        <taxon>Vertebrata</taxon>
        <taxon>Euteleostomi</taxon>
        <taxon>Amphibia</taxon>
        <taxon>Batrachia</taxon>
        <taxon>Anura</taxon>
        <taxon>Pipoidea</taxon>
        <taxon>Pipidae</taxon>
        <taxon>Xenopodinae</taxon>
        <taxon>Xenopus</taxon>
        <taxon>Xenopus</taxon>
    </lineage>
</organism>
<keyword evidence="13" id="KW-0755">Steroidogenesis</keyword>
<dbReference type="InterPro" id="IPR036396">
    <property type="entry name" value="Cyt_P450_sf"/>
</dbReference>
<dbReference type="PRINTS" id="PR00463">
    <property type="entry name" value="EP450I"/>
</dbReference>
<dbReference type="InterPro" id="IPR002401">
    <property type="entry name" value="Cyt_P450_E_grp-I"/>
</dbReference>
<evidence type="ECO:0000256" key="16">
    <source>
        <dbReference type="RuleBase" id="RU000461"/>
    </source>
</evidence>
<evidence type="ECO:0000256" key="10">
    <source>
        <dbReference type="ARBA" id="ARBA00023033"/>
    </source>
</evidence>
<dbReference type="CTD" id="108718624"/>
<sequence length="517" mass="59476">MLEIRAIGHLRSCVVGLGSWESVRCLRTEATRFSTVQLAHDSQSLAPAKAQTLPFKDIPCTGRNPWTNLARYWKNNSFQHLHLVMEDHFQNLGPIYRENLGTHSSVNIIHPHDVARLFQSEGIFPRRMGIGVWAAHRDLRNHKCGVFLLNGEEWRSDRLILNKEVLSLAGVKKFLPFLDEVANDFVSFLMRRINKNTRGTLTVDLYADLFRFTMEASGYVLYGQRLGLLEEHPNEDSLRFIRAVETMIKTTLPLLYLPHQLLRLMDSSLWTQHMEAWDIIFQQADRCIQNIYQEFCLGQERGYSGIMAELLLQGELPLDSIKANVTELMAGGVDTTAMPLLFTLFELARNPSVQQELRAEIKRAESQNPKDMNQLLNSMPLLKGAIKETLRLYPVGITVQRYPIKDIVLHNYHIPAGTLVQVGLYPLGRSSQLFPNPLHYDPARWMRRDETNFKALAFGFGSRQCIGRRIAETEMMLFLMHMIKNFQINTVSKDDIKTVFRFILMPEKPPLLTFRPV</sequence>
<comment type="cofactor">
    <cofactor evidence="1 15">
        <name>heme</name>
        <dbReference type="ChEBI" id="CHEBI:30413"/>
    </cofactor>
</comment>
<dbReference type="EC" id="1.14.15.4" evidence="4"/>
<evidence type="ECO:0000256" key="2">
    <source>
        <dbReference type="ARBA" id="ARBA00004325"/>
    </source>
</evidence>
<evidence type="ECO:0000313" key="18">
    <source>
        <dbReference type="RefSeq" id="XP_041422693.1"/>
    </source>
</evidence>
<evidence type="ECO:0000256" key="5">
    <source>
        <dbReference type="ARBA" id="ARBA00022617"/>
    </source>
</evidence>
<evidence type="ECO:0000256" key="4">
    <source>
        <dbReference type="ARBA" id="ARBA00012767"/>
    </source>
</evidence>
<gene>
    <name evidence="18" type="primary">LOC108718624</name>
</gene>
<dbReference type="GO" id="GO:0006700">
    <property type="term" value="P:C21-steroid hormone biosynthetic process"/>
    <property type="evidence" value="ECO:0000318"/>
    <property type="project" value="GO_Central"/>
</dbReference>
<dbReference type="GO" id="GO:0006704">
    <property type="term" value="P:glucocorticoid biosynthetic process"/>
    <property type="evidence" value="ECO:0000318"/>
    <property type="project" value="GO_Central"/>
</dbReference>
<dbReference type="PaxDb" id="8355-A0A1L8G0M4"/>
<feature type="binding site" description="axial binding residue" evidence="15">
    <location>
        <position position="465"/>
    </location>
    <ligand>
        <name>heme</name>
        <dbReference type="ChEBI" id="CHEBI:30413"/>
    </ligand>
    <ligandPart>
        <name>Fe</name>
        <dbReference type="ChEBI" id="CHEBI:18248"/>
    </ligandPart>
</feature>
<dbReference type="GO" id="GO:0008203">
    <property type="term" value="P:cholesterol metabolic process"/>
    <property type="evidence" value="ECO:0000318"/>
    <property type="project" value="GO_Central"/>
</dbReference>
<dbReference type="OrthoDB" id="3945418at2759"/>
<dbReference type="PROSITE" id="PS00086">
    <property type="entry name" value="CYTOCHROME_P450"/>
    <property type="match status" value="1"/>
</dbReference>
<dbReference type="PRINTS" id="PR00385">
    <property type="entry name" value="P450"/>
</dbReference>
<evidence type="ECO:0000256" key="12">
    <source>
        <dbReference type="ARBA" id="ARBA00023136"/>
    </source>
</evidence>
<dbReference type="CDD" id="cd20644">
    <property type="entry name" value="CYP11B"/>
    <property type="match status" value="1"/>
</dbReference>
<name>A0A1L8G0M4_XENLA</name>
<dbReference type="PANTHER" id="PTHR24279:SF1">
    <property type="entry name" value="CYTOCHROME P450 11B2, MITOCHONDRIAL"/>
    <property type="match status" value="1"/>
</dbReference>
<evidence type="ECO:0000256" key="14">
    <source>
        <dbReference type="ARBA" id="ARBA00042800"/>
    </source>
</evidence>
<dbReference type="InterPro" id="IPR017972">
    <property type="entry name" value="Cyt_P450_CS"/>
</dbReference>
<dbReference type="GO" id="GO:0004507">
    <property type="term" value="F:steroid 11-beta-monooxygenase activity"/>
    <property type="evidence" value="ECO:0007669"/>
    <property type="project" value="UniProtKB-EC"/>
</dbReference>
<comment type="subcellular location">
    <subcellularLocation>
        <location evidence="2">Mitochondrion membrane</location>
    </subcellularLocation>
</comment>
<dbReference type="PANTHER" id="PTHR24279">
    <property type="entry name" value="CYTOCHROME P450"/>
    <property type="match status" value="1"/>
</dbReference>
<keyword evidence="12" id="KW-0472">Membrane</keyword>
<dbReference type="GO" id="GO:0034650">
    <property type="term" value="P:cortisol metabolic process"/>
    <property type="evidence" value="ECO:0000318"/>
    <property type="project" value="GO_Central"/>
</dbReference>
<keyword evidence="10 16" id="KW-0503">Monooxygenase</keyword>
<keyword evidence="6 15" id="KW-0479">Metal-binding</keyword>
<evidence type="ECO:0000256" key="15">
    <source>
        <dbReference type="PIRSR" id="PIRSR602401-1"/>
    </source>
</evidence>
<dbReference type="GO" id="GO:0071375">
    <property type="term" value="P:cellular response to peptide hormone stimulus"/>
    <property type="evidence" value="ECO:0000318"/>
    <property type="project" value="GO_Central"/>
</dbReference>
<dbReference type="FunFam" id="1.10.630.10:FF:000073">
    <property type="entry name" value="Cytochrome P450 family 27 subfamily C member 1"/>
    <property type="match status" value="1"/>
</dbReference>
<dbReference type="InterPro" id="IPR050479">
    <property type="entry name" value="CYP11_CYP27_families"/>
</dbReference>
<evidence type="ECO:0000256" key="7">
    <source>
        <dbReference type="ARBA" id="ARBA00022946"/>
    </source>
</evidence>
<evidence type="ECO:0000313" key="17">
    <source>
        <dbReference type="Proteomes" id="UP000186698"/>
    </source>
</evidence>
<proteinExistence type="inferred from homology"/>
<dbReference type="Pfam" id="PF00067">
    <property type="entry name" value="p450"/>
    <property type="match status" value="1"/>
</dbReference>
<reference evidence="18" key="1">
    <citation type="submission" date="2025-08" db="UniProtKB">
        <authorList>
            <consortium name="RefSeq"/>
        </authorList>
    </citation>
    <scope>IDENTIFICATION</scope>
    <source>
        <strain evidence="18">J_2021</strain>
        <tissue evidence="18">Erythrocytes</tissue>
    </source>
</reference>
<evidence type="ECO:0000256" key="8">
    <source>
        <dbReference type="ARBA" id="ARBA00023002"/>
    </source>
</evidence>
<dbReference type="KEGG" id="xla:108718624"/>
<dbReference type="Gene3D" id="1.10.630.10">
    <property type="entry name" value="Cytochrome P450"/>
    <property type="match status" value="1"/>
</dbReference>
<evidence type="ECO:0000256" key="3">
    <source>
        <dbReference type="ARBA" id="ARBA00010617"/>
    </source>
</evidence>
<dbReference type="RefSeq" id="XP_041422693.1">
    <property type="nucleotide sequence ID" value="XM_041566759.1"/>
</dbReference>
<keyword evidence="9 15" id="KW-0408">Iron</keyword>
<dbReference type="Proteomes" id="UP000186698">
    <property type="component" value="Chromosome 6L"/>
</dbReference>
<dbReference type="GO" id="GO:0005743">
    <property type="term" value="C:mitochondrial inner membrane"/>
    <property type="evidence" value="ECO:0000318"/>
    <property type="project" value="GO_Central"/>
</dbReference>
<keyword evidence="17" id="KW-1185">Reference proteome</keyword>
<dbReference type="OMA" id="RMGINSW"/>
<dbReference type="STRING" id="8355.A0A1L8G0M4"/>
<keyword evidence="5 15" id="KW-0349">Heme</keyword>